<proteinExistence type="predicted"/>
<dbReference type="AlphaFoldDB" id="A0AAE3XE54"/>
<organism evidence="1 2">
    <name type="scientific">Deinococcus soli</name>
    <name type="common">ex Cha et al. 2016</name>
    <dbReference type="NCBI Taxonomy" id="1309411"/>
    <lineage>
        <taxon>Bacteria</taxon>
        <taxon>Thermotogati</taxon>
        <taxon>Deinococcota</taxon>
        <taxon>Deinococci</taxon>
        <taxon>Deinococcales</taxon>
        <taxon>Deinococcaceae</taxon>
        <taxon>Deinococcus</taxon>
    </lineage>
</organism>
<evidence type="ECO:0000313" key="2">
    <source>
        <dbReference type="Proteomes" id="UP001185331"/>
    </source>
</evidence>
<name>A0AAE3XE54_9DEIO</name>
<dbReference type="EMBL" id="JAVDQK010000005">
    <property type="protein sequence ID" value="MDR6218837.1"/>
    <property type="molecule type" value="Genomic_DNA"/>
</dbReference>
<dbReference type="RefSeq" id="WP_309853510.1">
    <property type="nucleotide sequence ID" value="NZ_JAVDQJ010000004.1"/>
</dbReference>
<comment type="caution">
    <text evidence="1">The sequence shown here is derived from an EMBL/GenBank/DDBJ whole genome shotgun (WGS) entry which is preliminary data.</text>
</comment>
<accession>A0AAE3XE54</accession>
<gene>
    <name evidence="1" type="ORF">J2Y00_002434</name>
</gene>
<reference evidence="1" key="1">
    <citation type="submission" date="2023-07" db="EMBL/GenBank/DDBJ databases">
        <title>Sorghum-associated microbial communities from plants grown in Nebraska, USA.</title>
        <authorList>
            <person name="Schachtman D."/>
        </authorList>
    </citation>
    <scope>NUCLEOTIDE SEQUENCE</scope>
    <source>
        <strain evidence="1">BE330</strain>
    </source>
</reference>
<evidence type="ECO:0000313" key="1">
    <source>
        <dbReference type="EMBL" id="MDR6218837.1"/>
    </source>
</evidence>
<sequence length="182" mass="20320">MTPHTLPDACAAPCPECPWRRDATPGHLGPYSARTWRDAAHGDQPIACHLTIRDADDLGNGDWAHPALRQCAGAATYRRNVQKVPRHPMDAARHVLPDPVGVFTHGDDFIDHHDGTEEDSSDWADRMNRIEELFGLNDPATTAYLDRRAPGWTPETLRLTAMDAVIDQQRARYARGERPDVD</sequence>
<dbReference type="Proteomes" id="UP001185331">
    <property type="component" value="Unassembled WGS sequence"/>
</dbReference>
<protein>
    <submittedName>
        <fullName evidence="1">Uncharacterized protein</fullName>
    </submittedName>
</protein>